<dbReference type="PRINTS" id="PR00133">
    <property type="entry name" value="GLHYDRLASE3"/>
</dbReference>
<evidence type="ECO:0000256" key="5">
    <source>
        <dbReference type="ARBA" id="ARBA00012744"/>
    </source>
</evidence>
<evidence type="ECO:0000256" key="11">
    <source>
        <dbReference type="ARBA" id="ARBA00023277"/>
    </source>
</evidence>
<keyword evidence="10" id="KW-0325">Glycoprotein</keyword>
<feature type="chain" id="PRO_5005839405" description="Beta-glucosidase cel3A" evidence="18">
    <location>
        <begin position="22"/>
        <end position="777"/>
    </location>
</feature>
<dbReference type="PANTHER" id="PTHR42715">
    <property type="entry name" value="BETA-GLUCOSIDASE"/>
    <property type="match status" value="1"/>
</dbReference>
<dbReference type="Pfam" id="PF00933">
    <property type="entry name" value="Glyco_hydro_3"/>
    <property type="match status" value="1"/>
</dbReference>
<dbReference type="Proteomes" id="UP000053831">
    <property type="component" value="Unassembled WGS sequence"/>
</dbReference>
<evidence type="ECO:0000259" key="19">
    <source>
        <dbReference type="SMART" id="SM01217"/>
    </source>
</evidence>
<evidence type="ECO:0000256" key="14">
    <source>
        <dbReference type="ARBA" id="ARBA00070030"/>
    </source>
</evidence>
<dbReference type="FunFam" id="3.20.20.300:FF:000002">
    <property type="entry name" value="Probable beta-glucosidase"/>
    <property type="match status" value="1"/>
</dbReference>
<evidence type="ECO:0000256" key="12">
    <source>
        <dbReference type="ARBA" id="ARBA00023295"/>
    </source>
</evidence>
<dbReference type="InterPro" id="IPR026891">
    <property type="entry name" value="Fn3-like"/>
</dbReference>
<dbReference type="EC" id="3.2.1.21" evidence="5"/>
<dbReference type="InterPro" id="IPR001764">
    <property type="entry name" value="Glyco_hydro_3_N"/>
</dbReference>
<dbReference type="InterPro" id="IPR017853">
    <property type="entry name" value="GH"/>
</dbReference>
<dbReference type="STRING" id="150374.A0A0M9VXM2"/>
<dbReference type="Pfam" id="PF14310">
    <property type="entry name" value="Fn3-like"/>
    <property type="match status" value="1"/>
</dbReference>
<dbReference type="GO" id="GO:0008422">
    <property type="term" value="F:beta-glucosidase activity"/>
    <property type="evidence" value="ECO:0007669"/>
    <property type="project" value="UniProtKB-EC"/>
</dbReference>
<dbReference type="Gene3D" id="3.20.20.300">
    <property type="entry name" value="Glycoside hydrolase, family 3, N-terminal domain"/>
    <property type="match status" value="1"/>
</dbReference>
<dbReference type="SMART" id="SM01217">
    <property type="entry name" value="Fn3_like"/>
    <property type="match status" value="1"/>
</dbReference>
<dbReference type="OrthoDB" id="416222at2759"/>
<evidence type="ECO:0000256" key="17">
    <source>
        <dbReference type="ARBA" id="ARBA00083611"/>
    </source>
</evidence>
<sequence length="777" mass="83921">MRAHSQGIMLWALAAGGLGHAASITQSTPARQSPLGQGRGSWAQAYAQARDLVRLMTLEEKANITHGFPSDNVCAGSTGSVPRLGWPGMCLHDAGNGVRATDMVNSYPSAIHVGASWDANLTFQRGFYMGKEFKTKGINVLLGPNAGPLGRTPLGGRNWEGFSNDPYLSGRLNAATITGMQTAGVIANLKHLIGNEQETYRRAYSGIEAVSANIDDKTLHEFYLWPFVDGIRAGVASVMCSYNRVNGTYACMNGELMNDILKDQLEFEGFVLLDWNAQHDVQSANAGLDMVMPLGGAFGPGLMDAVANGTVSEARLTDMATRIVAAWYLVGQEADFPRPGIGMQNLTRPHAQVDARDKASRPTLLDGAIAGHVLVKNEDDTLPFRSAPGMISVFGYDAEVPRTKNTDTLFQLGYVSSAKMGQAVLGEENRFDQAAKGGTIVTGGRAGANSPAYIDGNPGAMQPLSAIQSRAREDGTWVNWDLDSFDPDVNGASDVCLIFINAMATEGWDRDGLHDDFSDGLVLNVASKCANTVVVIHAAGVRLVDQWIEHENVTAVVIAHLPGQDSGSALVKLLYGEANFSGKLPYTLAKNESDYSVYQPCGVETPSDVDPQCDFTEGVYVDYRDFDAKNITPRYEFGYGLSYTTYSYSSLAVGRSRRLFSARHSGESLWSWAVTVSASVTNTGSRPGWEIAQLYLAIPNSPPKQLRGFDKVGLQPGESATVRFQLMNRDLSVWDVVSQSWHVQEGAYTVYVGGSSRDSRLVEGFQVSSSTFSNELR</sequence>
<keyword evidence="7 18" id="KW-0732">Signal</keyword>
<evidence type="ECO:0000256" key="6">
    <source>
        <dbReference type="ARBA" id="ARBA00022525"/>
    </source>
</evidence>
<dbReference type="InterPro" id="IPR036881">
    <property type="entry name" value="Glyco_hydro_3_C_sf"/>
</dbReference>
<dbReference type="PANTHER" id="PTHR42715:SF5">
    <property type="entry name" value="BETA-GLUCOSIDASE M-RELATED"/>
    <property type="match status" value="1"/>
</dbReference>
<dbReference type="Gene3D" id="3.40.50.1700">
    <property type="entry name" value="Glycoside hydrolase family 3 C-terminal domain"/>
    <property type="match status" value="1"/>
</dbReference>
<evidence type="ECO:0000256" key="7">
    <source>
        <dbReference type="ARBA" id="ARBA00022729"/>
    </source>
</evidence>
<evidence type="ECO:0000256" key="8">
    <source>
        <dbReference type="ARBA" id="ARBA00022801"/>
    </source>
</evidence>
<comment type="caution">
    <text evidence="20">The sequence shown here is derived from an EMBL/GenBank/DDBJ whole genome shotgun (WGS) entry which is preliminary data.</text>
</comment>
<evidence type="ECO:0000256" key="9">
    <source>
        <dbReference type="ARBA" id="ARBA00023001"/>
    </source>
</evidence>
<dbReference type="GO" id="GO:0005576">
    <property type="term" value="C:extracellular region"/>
    <property type="evidence" value="ECO:0007669"/>
    <property type="project" value="UniProtKB-SubCell"/>
</dbReference>
<keyword evidence="11" id="KW-0119">Carbohydrate metabolism</keyword>
<dbReference type="SUPFAM" id="SSF52279">
    <property type="entry name" value="Beta-D-glucan exohydrolase, C-terminal domain"/>
    <property type="match status" value="1"/>
</dbReference>
<protein>
    <recommendedName>
        <fullName evidence="14">Beta-glucosidase cel3A</fullName>
        <ecNumber evidence="5">3.2.1.21</ecNumber>
    </recommendedName>
    <alternativeName>
        <fullName evidence="15">Beta-D-glucoside glucohydrolase cel3A</fullName>
    </alternativeName>
    <alternativeName>
        <fullName evidence="17">Cellobiase cel3A</fullName>
    </alternativeName>
    <alternativeName>
        <fullName evidence="16">Gentiobiase cel3A</fullName>
    </alternativeName>
</protein>
<accession>A0A0M9VXM2</accession>
<reference evidence="20 21" key="1">
    <citation type="submission" date="2015-07" db="EMBL/GenBank/DDBJ databases">
        <title>The genome of the fungus Escovopsis weberi, a specialized disease agent of ant agriculture.</title>
        <authorList>
            <person name="de Man T.J."/>
            <person name="Stajich J.E."/>
            <person name="Kubicek C.P."/>
            <person name="Chenthamara K."/>
            <person name="Atanasova L."/>
            <person name="Druzhinina I.S."/>
            <person name="Birnbaum S."/>
            <person name="Barribeau S.M."/>
            <person name="Teiling C."/>
            <person name="Suen G."/>
            <person name="Currie C."/>
            <person name="Gerardo N.M."/>
        </authorList>
    </citation>
    <scope>NUCLEOTIDE SEQUENCE [LARGE SCALE GENOMIC DNA]</scope>
</reference>
<keyword evidence="21" id="KW-1185">Reference proteome</keyword>
<keyword evidence="12" id="KW-0326">Glycosidase</keyword>
<dbReference type="GO" id="GO:0030245">
    <property type="term" value="P:cellulose catabolic process"/>
    <property type="evidence" value="ECO:0007669"/>
    <property type="project" value="UniProtKB-KW"/>
</dbReference>
<dbReference type="InterPro" id="IPR013783">
    <property type="entry name" value="Ig-like_fold"/>
</dbReference>
<evidence type="ECO:0000256" key="10">
    <source>
        <dbReference type="ARBA" id="ARBA00023180"/>
    </source>
</evidence>
<dbReference type="Gene3D" id="2.60.40.10">
    <property type="entry name" value="Immunoglobulins"/>
    <property type="match status" value="1"/>
</dbReference>
<organism evidence="20 21">
    <name type="scientific">Escovopsis weberi</name>
    <dbReference type="NCBI Taxonomy" id="150374"/>
    <lineage>
        <taxon>Eukaryota</taxon>
        <taxon>Fungi</taxon>
        <taxon>Dikarya</taxon>
        <taxon>Ascomycota</taxon>
        <taxon>Pezizomycotina</taxon>
        <taxon>Sordariomycetes</taxon>
        <taxon>Hypocreomycetidae</taxon>
        <taxon>Hypocreales</taxon>
        <taxon>Hypocreaceae</taxon>
        <taxon>Escovopsis</taxon>
    </lineage>
</organism>
<comment type="subcellular location">
    <subcellularLocation>
        <location evidence="2">Secreted</location>
    </subcellularLocation>
</comment>
<evidence type="ECO:0000256" key="3">
    <source>
        <dbReference type="ARBA" id="ARBA00004987"/>
    </source>
</evidence>
<comment type="similarity">
    <text evidence="4">Belongs to the glycosyl hydrolase 3 family.</text>
</comment>
<evidence type="ECO:0000313" key="21">
    <source>
        <dbReference type="Proteomes" id="UP000053831"/>
    </source>
</evidence>
<evidence type="ECO:0000256" key="13">
    <source>
        <dbReference type="ARBA" id="ARBA00023326"/>
    </source>
</evidence>
<comment type="catalytic activity">
    <reaction evidence="1">
        <text>Hydrolysis of terminal, non-reducing beta-D-glucosyl residues with release of beta-D-glucose.</text>
        <dbReference type="EC" id="3.2.1.21"/>
    </reaction>
</comment>
<evidence type="ECO:0000313" key="20">
    <source>
        <dbReference type="EMBL" id="KOS23202.1"/>
    </source>
</evidence>
<feature type="signal peptide" evidence="18">
    <location>
        <begin position="1"/>
        <end position="21"/>
    </location>
</feature>
<keyword evidence="8" id="KW-0378">Hydrolase</keyword>
<keyword evidence="9" id="KW-0136">Cellulose degradation</keyword>
<evidence type="ECO:0000256" key="18">
    <source>
        <dbReference type="SAM" id="SignalP"/>
    </source>
</evidence>
<feature type="domain" description="Fibronectin type III-like" evidence="19">
    <location>
        <begin position="690"/>
        <end position="756"/>
    </location>
</feature>
<dbReference type="AlphaFoldDB" id="A0A0M9VXM2"/>
<name>A0A0M9VXM2_ESCWE</name>
<keyword evidence="13" id="KW-0624">Polysaccharide degradation</keyword>
<dbReference type="InterPro" id="IPR036962">
    <property type="entry name" value="Glyco_hydro_3_N_sf"/>
</dbReference>
<dbReference type="EMBL" id="LGSR01000002">
    <property type="protein sequence ID" value="KOS23202.1"/>
    <property type="molecule type" value="Genomic_DNA"/>
</dbReference>
<evidence type="ECO:0000256" key="4">
    <source>
        <dbReference type="ARBA" id="ARBA00005336"/>
    </source>
</evidence>
<gene>
    <name evidence="20" type="ORF">ESCO_004013</name>
</gene>
<proteinExistence type="inferred from homology"/>
<dbReference type="InterPro" id="IPR002772">
    <property type="entry name" value="Glyco_hydro_3_C"/>
</dbReference>
<comment type="pathway">
    <text evidence="3">Glycan metabolism; cellulose degradation.</text>
</comment>
<dbReference type="Pfam" id="PF01915">
    <property type="entry name" value="Glyco_hydro_3_C"/>
    <property type="match status" value="1"/>
</dbReference>
<evidence type="ECO:0000256" key="15">
    <source>
        <dbReference type="ARBA" id="ARBA00078013"/>
    </source>
</evidence>
<evidence type="ECO:0000256" key="2">
    <source>
        <dbReference type="ARBA" id="ARBA00004613"/>
    </source>
</evidence>
<evidence type="ECO:0000256" key="1">
    <source>
        <dbReference type="ARBA" id="ARBA00000448"/>
    </source>
</evidence>
<evidence type="ECO:0000256" key="16">
    <source>
        <dbReference type="ARBA" id="ARBA00083231"/>
    </source>
</evidence>
<keyword evidence="6" id="KW-0964">Secreted</keyword>
<dbReference type="SUPFAM" id="SSF51445">
    <property type="entry name" value="(Trans)glycosidases"/>
    <property type="match status" value="1"/>
</dbReference>
<dbReference type="InterPro" id="IPR050288">
    <property type="entry name" value="Cellulose_deg_GH3"/>
</dbReference>